<dbReference type="EnsemblMetazoa" id="XM_030972458">
    <property type="protein sequence ID" value="XP_030828318"/>
    <property type="gene ID" value="LOC100890653"/>
</dbReference>
<feature type="region of interest" description="Disordered" evidence="1">
    <location>
        <begin position="326"/>
        <end position="348"/>
    </location>
</feature>
<dbReference type="InterPro" id="IPR001012">
    <property type="entry name" value="UBX_dom"/>
</dbReference>
<dbReference type="OrthoDB" id="10254930at2759"/>
<dbReference type="CDD" id="cd01767">
    <property type="entry name" value="UBX"/>
    <property type="match status" value="1"/>
</dbReference>
<dbReference type="Proteomes" id="UP000007110">
    <property type="component" value="Unassembled WGS sequence"/>
</dbReference>
<dbReference type="SUPFAM" id="SSF46934">
    <property type="entry name" value="UBA-like"/>
    <property type="match status" value="1"/>
</dbReference>
<dbReference type="Pfam" id="PF25372">
    <property type="entry name" value="DUF7885"/>
    <property type="match status" value="1"/>
</dbReference>
<feature type="domain" description="UBA" evidence="2">
    <location>
        <begin position="4"/>
        <end position="47"/>
    </location>
</feature>
<dbReference type="SUPFAM" id="SSF54236">
    <property type="entry name" value="Ubiquitin-like"/>
    <property type="match status" value="1"/>
</dbReference>
<proteinExistence type="predicted"/>
<dbReference type="SUPFAM" id="SSF52047">
    <property type="entry name" value="RNI-like"/>
    <property type="match status" value="2"/>
</dbReference>
<dbReference type="InterPro" id="IPR006553">
    <property type="entry name" value="Leu-rich_rpt_Cys-con_subtyp"/>
</dbReference>
<dbReference type="PROSITE" id="PS50030">
    <property type="entry name" value="UBA"/>
    <property type="match status" value="1"/>
</dbReference>
<feature type="compositionally biased region" description="Basic and acidic residues" evidence="1">
    <location>
        <begin position="128"/>
        <end position="175"/>
    </location>
</feature>
<dbReference type="SMART" id="SM00367">
    <property type="entry name" value="LRR_CC"/>
    <property type="match status" value="5"/>
</dbReference>
<keyword evidence="5" id="KW-1185">Reference proteome</keyword>
<feature type="compositionally biased region" description="Polar residues" evidence="1">
    <location>
        <begin position="53"/>
        <end position="65"/>
    </location>
</feature>
<evidence type="ECO:0000313" key="5">
    <source>
        <dbReference type="Proteomes" id="UP000007110"/>
    </source>
</evidence>
<reference evidence="5" key="1">
    <citation type="submission" date="2015-02" db="EMBL/GenBank/DDBJ databases">
        <title>Genome sequencing for Strongylocentrotus purpuratus.</title>
        <authorList>
            <person name="Murali S."/>
            <person name="Liu Y."/>
            <person name="Vee V."/>
            <person name="English A."/>
            <person name="Wang M."/>
            <person name="Skinner E."/>
            <person name="Han Y."/>
            <person name="Muzny D.M."/>
            <person name="Worley K.C."/>
            <person name="Gibbs R.A."/>
        </authorList>
    </citation>
    <scope>NUCLEOTIDE SEQUENCE</scope>
</reference>
<feature type="region of interest" description="Disordered" evidence="1">
    <location>
        <begin position="433"/>
        <end position="455"/>
    </location>
</feature>
<dbReference type="SMART" id="SM00166">
    <property type="entry name" value="UBX"/>
    <property type="match status" value="1"/>
</dbReference>
<dbReference type="KEGG" id="spu:100890653"/>
<feature type="domain" description="UBX" evidence="3">
    <location>
        <begin position="245"/>
        <end position="323"/>
    </location>
</feature>
<dbReference type="PANTHER" id="PTHR13318">
    <property type="entry name" value="PARTNER OF PAIRED, ISOFORM B-RELATED"/>
    <property type="match status" value="1"/>
</dbReference>
<feature type="compositionally biased region" description="Polar residues" evidence="1">
    <location>
        <begin position="207"/>
        <end position="220"/>
    </location>
</feature>
<evidence type="ECO:0000256" key="1">
    <source>
        <dbReference type="SAM" id="MobiDB-lite"/>
    </source>
</evidence>
<reference evidence="4" key="2">
    <citation type="submission" date="2021-01" db="UniProtKB">
        <authorList>
            <consortium name="EnsemblMetazoa"/>
        </authorList>
    </citation>
    <scope>IDENTIFICATION</scope>
</reference>
<feature type="compositionally biased region" description="Basic and acidic residues" evidence="1">
    <location>
        <begin position="230"/>
        <end position="240"/>
    </location>
</feature>
<dbReference type="GeneID" id="100890653"/>
<dbReference type="InterPro" id="IPR032675">
    <property type="entry name" value="LRR_dom_sf"/>
</dbReference>
<evidence type="ECO:0000259" key="3">
    <source>
        <dbReference type="PROSITE" id="PS50033"/>
    </source>
</evidence>
<feature type="region of interest" description="Disordered" evidence="1">
    <location>
        <begin position="52"/>
        <end position="250"/>
    </location>
</feature>
<dbReference type="RefSeq" id="XP_030828318.1">
    <property type="nucleotide sequence ID" value="XM_030972458.1"/>
</dbReference>
<dbReference type="PANTHER" id="PTHR13318:SF95">
    <property type="entry name" value="F-BOX PROTEIN YLR352W"/>
    <property type="match status" value="1"/>
</dbReference>
<dbReference type="Gene3D" id="3.10.20.90">
    <property type="entry name" value="Phosphatidylinositol 3-kinase Catalytic Subunit, Chain A, domain 1"/>
    <property type="match status" value="1"/>
</dbReference>
<dbReference type="OMA" id="WEDAVNY"/>
<dbReference type="FunCoup" id="A0A7M7MZ50">
    <property type="interactions" value="385"/>
</dbReference>
<feature type="compositionally biased region" description="Pro residues" evidence="1">
    <location>
        <begin position="89"/>
        <end position="104"/>
    </location>
</feature>
<feature type="compositionally biased region" description="Polar residues" evidence="1">
    <location>
        <begin position="110"/>
        <end position="127"/>
    </location>
</feature>
<dbReference type="InParanoid" id="A0A7M7MZ50"/>
<evidence type="ECO:0000313" key="4">
    <source>
        <dbReference type="EnsemblMetazoa" id="XP_030828318"/>
    </source>
</evidence>
<dbReference type="InterPro" id="IPR029071">
    <property type="entry name" value="Ubiquitin-like_domsf"/>
</dbReference>
<accession>A0A7M7MZ50</accession>
<dbReference type="InterPro" id="IPR057207">
    <property type="entry name" value="FBXL15_LRR"/>
</dbReference>
<feature type="compositionally biased region" description="Acidic residues" evidence="1">
    <location>
        <begin position="440"/>
        <end position="455"/>
    </location>
</feature>
<feature type="compositionally biased region" description="Low complexity" evidence="1">
    <location>
        <begin position="66"/>
        <end position="81"/>
    </location>
</feature>
<name>A0A7M7MZ50_STRPU</name>
<dbReference type="InterPro" id="IPR009060">
    <property type="entry name" value="UBA-like_sf"/>
</dbReference>
<dbReference type="InterPro" id="IPR015940">
    <property type="entry name" value="UBA"/>
</dbReference>
<dbReference type="AlphaFoldDB" id="A0A7M7MZ50"/>
<dbReference type="CDD" id="cd14333">
    <property type="entry name" value="UBA_unchar_Eumetazoa"/>
    <property type="match status" value="1"/>
</dbReference>
<protein>
    <submittedName>
        <fullName evidence="4">Uncharacterized protein</fullName>
    </submittedName>
</protein>
<evidence type="ECO:0000259" key="2">
    <source>
        <dbReference type="PROSITE" id="PS50030"/>
    </source>
</evidence>
<organism evidence="4 5">
    <name type="scientific">Strongylocentrotus purpuratus</name>
    <name type="common">Purple sea urchin</name>
    <dbReference type="NCBI Taxonomy" id="7668"/>
    <lineage>
        <taxon>Eukaryota</taxon>
        <taxon>Metazoa</taxon>
        <taxon>Echinodermata</taxon>
        <taxon>Eleutherozoa</taxon>
        <taxon>Echinozoa</taxon>
        <taxon>Echinoidea</taxon>
        <taxon>Euechinoidea</taxon>
        <taxon>Echinacea</taxon>
        <taxon>Camarodonta</taxon>
        <taxon>Echinidea</taxon>
        <taxon>Strongylocentrotidae</taxon>
        <taxon>Strongylocentrotus</taxon>
    </lineage>
</organism>
<sequence length="999" mass="108662">MSSPSDLTVDSLLVTLASMGFDLDRGQAAIQAGKLTVHEAVEWLLQGGDRTQEISTRPTTTLSLRPSSQVPAQQSSSVSSQDQNYLPFSMPPTSVPTVPSPSGPAVPSVEQTPPGSSESENVVSRFSLTDKKREDKYRWEREQREQLSAKYKDERMRKKKAHDIVLKGIEDDRKAKQLKTPSHPSPTSPTASGSGSVISSELKDTPATVSMSPEISPQSDRSLDVPSGSKEGKDTAKETKSLAPEPPVNCTLQIRLPSGQHMRETFSSSSLLSEVISKIKELQPSLGDNVELMQPFPRKVYTAEELTKSLYDLSLTPSGSLVVRAGSPSQAQAPGLPEDLNTGQPSSGRLPRRIEPMPNHFAEPMQTPVHRWGRGHTMGEEQVEGEASEEEGGMERAGGGVVAMDDAEMEEIRGERLFDVSDGEERMAVDEAGLGRGLQEDEGEEDEMGDDDGGDVDMWGQAVPPELQYMAGMMGGGGGRPGGPGFGQHAWGEGRRLNIDGPGRFDYGFAHAQGEQEGEGGEAAPSPGRIAAAALQRLVNVAPTPLSQTSPPTERPIPTLLDMCVKCTSKRLEGHPGGLSRLEAVPPTVAERLLTELKKSGHLRPKTLMMFIPCHLQRLALDCYKYTTNELLQTVRPHIHLSSLNLASCPLITDQGLLQITSLKKLQHLNLSNNKSLTDKVFQTVQEFSSLTTLLLEGTGVTDAGLETFVAVPPPNLTNLSLNRTNVTDMAVLFLARLSKLKNLGLEQTQVKSLEHVGHLSQLVSLNVSRNRLQRDALLKLHQVTHLKVLHISHVEGVTGDEALTCLQGLQLMQLSLPDRHTTTDNGLKCIAGMSLCSIDLTDYSNITDAGIHHLADMTSLHKLSITNTKVTSAGMQYLSGLTELLELHLDRTLVDDEGAKVIGQLTKLQVLSMAETKITDRFLLSNVINSCPHISRLNLSRTNISERGITVLSLPYLTLLNLDYTCVSVDCAQHLTKCPSLKVIRINNLRHPRVLDQN</sequence>
<dbReference type="Pfam" id="PF00789">
    <property type="entry name" value="UBX"/>
    <property type="match status" value="1"/>
</dbReference>
<dbReference type="PROSITE" id="PS50033">
    <property type="entry name" value="UBX"/>
    <property type="match status" value="1"/>
</dbReference>
<dbReference type="Gene3D" id="3.80.10.10">
    <property type="entry name" value="Ribonuclease Inhibitor"/>
    <property type="match status" value="3"/>
</dbReference>